<evidence type="ECO:0000313" key="20">
    <source>
        <dbReference type="EMBL" id="TWT95021.1"/>
    </source>
</evidence>
<name>A0A5C6A7G6_9BACT</name>
<dbReference type="PROSITE" id="PS51007">
    <property type="entry name" value="CYTC"/>
    <property type="match status" value="1"/>
</dbReference>
<comment type="subcellular location">
    <subcellularLocation>
        <location evidence="14">Cell membrane</location>
        <topology evidence="14">Multi-pass membrane protein</topology>
    </subcellularLocation>
    <subcellularLocation>
        <location evidence="1">Membrane</location>
        <topology evidence="1">Multi-pass membrane protein</topology>
    </subcellularLocation>
</comment>
<gene>
    <name evidence="20" type="primary">ctaC_1</name>
    <name evidence="20" type="ORF">Pla100_36000</name>
</gene>
<feature type="domain" description="Cytochrome c" evidence="19">
    <location>
        <begin position="272"/>
        <end position="367"/>
    </location>
</feature>
<feature type="domain" description="Cytochrome oxidase subunit II copper A binding" evidence="17">
    <location>
        <begin position="119"/>
        <end position="263"/>
    </location>
</feature>
<dbReference type="AlphaFoldDB" id="A0A5C6A7G6"/>
<proteinExistence type="inferred from homology"/>
<keyword evidence="5 14" id="KW-0679">Respiratory chain</keyword>
<evidence type="ECO:0000256" key="13">
    <source>
        <dbReference type="PROSITE-ProRule" id="PRU00433"/>
    </source>
</evidence>
<dbReference type="EC" id="7.1.1.9" evidence="15"/>
<keyword evidence="6 14" id="KW-0812">Transmembrane</keyword>
<dbReference type="Pfam" id="PF00116">
    <property type="entry name" value="COX2"/>
    <property type="match status" value="1"/>
</dbReference>
<keyword evidence="8" id="KW-1278">Translocase</keyword>
<evidence type="ECO:0000256" key="10">
    <source>
        <dbReference type="ARBA" id="ARBA00022989"/>
    </source>
</evidence>
<comment type="caution">
    <text evidence="20">The sequence shown here is derived from an EMBL/GenBank/DDBJ whole genome shotgun (WGS) entry which is preliminary data.</text>
</comment>
<keyword evidence="11 13" id="KW-0408">Iron</keyword>
<dbReference type="InterPro" id="IPR045187">
    <property type="entry name" value="CcO_II"/>
</dbReference>
<comment type="function">
    <text evidence="15">Subunits I and II form the functional core of the enzyme complex. Electrons originating in cytochrome c are transferred via heme a and Cu(A) to the binuclear center formed by heme a3 and Cu(B).</text>
</comment>
<keyword evidence="21" id="KW-1185">Reference proteome</keyword>
<dbReference type="GO" id="GO:0005507">
    <property type="term" value="F:copper ion binding"/>
    <property type="evidence" value="ECO:0007669"/>
    <property type="project" value="InterPro"/>
</dbReference>
<dbReference type="GO" id="GO:0020037">
    <property type="term" value="F:heme binding"/>
    <property type="evidence" value="ECO:0007669"/>
    <property type="project" value="InterPro"/>
</dbReference>
<evidence type="ECO:0000256" key="7">
    <source>
        <dbReference type="ARBA" id="ARBA00022723"/>
    </source>
</evidence>
<dbReference type="GO" id="GO:0005886">
    <property type="term" value="C:plasma membrane"/>
    <property type="evidence" value="ECO:0007669"/>
    <property type="project" value="UniProtKB-SubCell"/>
</dbReference>
<keyword evidence="10 16" id="KW-1133">Transmembrane helix</keyword>
<evidence type="ECO:0000256" key="11">
    <source>
        <dbReference type="ARBA" id="ARBA00023004"/>
    </source>
</evidence>
<dbReference type="Pfam" id="PF02790">
    <property type="entry name" value="COX2_TM"/>
    <property type="match status" value="1"/>
</dbReference>
<evidence type="ECO:0000256" key="2">
    <source>
        <dbReference type="ARBA" id="ARBA00007866"/>
    </source>
</evidence>
<evidence type="ECO:0000259" key="18">
    <source>
        <dbReference type="PROSITE" id="PS50999"/>
    </source>
</evidence>
<keyword evidence="20" id="KW-0560">Oxidoreductase</keyword>
<dbReference type="InterPro" id="IPR008972">
    <property type="entry name" value="Cupredoxin"/>
</dbReference>
<sequence length="381" mass="42857">MIAAIENLMQVPFHSGSLGFLADIEDSFWFPKQASSFAAEVDWVYDMILYVCLVFFIPMMAFMVWTMIKYTKAKGTKAESQLSHHTALELTWSVGPSILLVWMFVQGSISYLDMRTPPEGSYDVGVQAFKWGWTMDYGAGTFHPELHIVKDEPTKLSMRSTDVIHSLFVPAFRAKKDIVPGRYNYMWFKPTVASEKVSDDVLAKATEQNKGVPWDYDKHQFTPEGYTFFDLYCTEYCGTNHSEMQTAVVVHETQEELDAWIKANSVKPPDMPPATWGNLMYNRRGCSGCHSIDGTKLVGPSFKDLYGSRHGLTSGDEVVVDDNYIRESILMPKAKVVAGYQPVMPSYKGQLSDDDIASIIEYLKELSSTQPAPAEPAMTAN</sequence>
<dbReference type="EMBL" id="SJPM01000007">
    <property type="protein sequence ID" value="TWT95021.1"/>
    <property type="molecule type" value="Genomic_DNA"/>
</dbReference>
<dbReference type="PRINTS" id="PR00605">
    <property type="entry name" value="CYTCHROMECIC"/>
</dbReference>
<keyword evidence="12 16" id="KW-0472">Membrane</keyword>
<dbReference type="GO" id="GO:0042773">
    <property type="term" value="P:ATP synthesis coupled electron transport"/>
    <property type="evidence" value="ECO:0007669"/>
    <property type="project" value="TreeGrafter"/>
</dbReference>
<organism evidence="20 21">
    <name type="scientific">Neorhodopirellula pilleata</name>
    <dbReference type="NCBI Taxonomy" id="2714738"/>
    <lineage>
        <taxon>Bacteria</taxon>
        <taxon>Pseudomonadati</taxon>
        <taxon>Planctomycetota</taxon>
        <taxon>Planctomycetia</taxon>
        <taxon>Pirellulales</taxon>
        <taxon>Pirellulaceae</taxon>
        <taxon>Neorhodopirellula</taxon>
    </lineage>
</organism>
<evidence type="ECO:0000256" key="5">
    <source>
        <dbReference type="ARBA" id="ARBA00022660"/>
    </source>
</evidence>
<dbReference type="InterPro" id="IPR036909">
    <property type="entry name" value="Cyt_c-like_dom_sf"/>
</dbReference>
<dbReference type="InterPro" id="IPR002429">
    <property type="entry name" value="CcO_II-like_C"/>
</dbReference>
<keyword evidence="3 14" id="KW-0813">Transport</keyword>
<evidence type="ECO:0000256" key="14">
    <source>
        <dbReference type="RuleBase" id="RU000456"/>
    </source>
</evidence>
<evidence type="ECO:0000256" key="6">
    <source>
        <dbReference type="ARBA" id="ARBA00022692"/>
    </source>
</evidence>
<comment type="similarity">
    <text evidence="2 14">Belongs to the cytochrome c oxidase subunit 2 family.</text>
</comment>
<evidence type="ECO:0000256" key="1">
    <source>
        <dbReference type="ARBA" id="ARBA00004141"/>
    </source>
</evidence>
<evidence type="ECO:0000256" key="8">
    <source>
        <dbReference type="ARBA" id="ARBA00022967"/>
    </source>
</evidence>
<feature type="transmembrane region" description="Helical" evidence="16">
    <location>
        <begin position="47"/>
        <end position="66"/>
    </location>
</feature>
<dbReference type="SUPFAM" id="SSF81464">
    <property type="entry name" value="Cytochrome c oxidase subunit II-like, transmembrane region"/>
    <property type="match status" value="1"/>
</dbReference>
<dbReference type="InterPro" id="IPR008168">
    <property type="entry name" value="Cyt_C_IC"/>
</dbReference>
<dbReference type="PANTHER" id="PTHR22888">
    <property type="entry name" value="CYTOCHROME C OXIDASE, SUBUNIT II"/>
    <property type="match status" value="1"/>
</dbReference>
<comment type="catalytic activity">
    <reaction evidence="15">
        <text>4 Fe(II)-[cytochrome c] + O2 + 8 H(+)(in) = 4 Fe(III)-[cytochrome c] + 2 H2O + 4 H(+)(out)</text>
        <dbReference type="Rhea" id="RHEA:11436"/>
        <dbReference type="Rhea" id="RHEA-COMP:10350"/>
        <dbReference type="Rhea" id="RHEA-COMP:14399"/>
        <dbReference type="ChEBI" id="CHEBI:15377"/>
        <dbReference type="ChEBI" id="CHEBI:15378"/>
        <dbReference type="ChEBI" id="CHEBI:15379"/>
        <dbReference type="ChEBI" id="CHEBI:29033"/>
        <dbReference type="ChEBI" id="CHEBI:29034"/>
        <dbReference type="EC" id="7.1.1.9"/>
    </reaction>
</comment>
<keyword evidence="15" id="KW-0186">Copper</keyword>
<dbReference type="GO" id="GO:0005506">
    <property type="term" value="F:iron ion binding"/>
    <property type="evidence" value="ECO:0007669"/>
    <property type="project" value="InterPro"/>
</dbReference>
<evidence type="ECO:0000259" key="19">
    <source>
        <dbReference type="PROSITE" id="PS51007"/>
    </source>
</evidence>
<reference evidence="20 21" key="1">
    <citation type="submission" date="2019-02" db="EMBL/GenBank/DDBJ databases">
        <title>Deep-cultivation of Planctomycetes and their phenomic and genomic characterization uncovers novel biology.</title>
        <authorList>
            <person name="Wiegand S."/>
            <person name="Jogler M."/>
            <person name="Boedeker C."/>
            <person name="Pinto D."/>
            <person name="Vollmers J."/>
            <person name="Rivas-Marin E."/>
            <person name="Kohn T."/>
            <person name="Peeters S.H."/>
            <person name="Heuer A."/>
            <person name="Rast P."/>
            <person name="Oberbeckmann S."/>
            <person name="Bunk B."/>
            <person name="Jeske O."/>
            <person name="Meyerdierks A."/>
            <person name="Storesund J.E."/>
            <person name="Kallscheuer N."/>
            <person name="Luecker S."/>
            <person name="Lage O.M."/>
            <person name="Pohl T."/>
            <person name="Merkel B.J."/>
            <person name="Hornburger P."/>
            <person name="Mueller R.-W."/>
            <person name="Bruemmer F."/>
            <person name="Labrenz M."/>
            <person name="Spormann A.M."/>
            <person name="Op Den Camp H."/>
            <person name="Overmann J."/>
            <person name="Amann R."/>
            <person name="Jetten M.S.M."/>
            <person name="Mascher T."/>
            <person name="Medema M.H."/>
            <person name="Devos D.P."/>
            <person name="Kaster A.-K."/>
            <person name="Ovreas L."/>
            <person name="Rohde M."/>
            <person name="Galperin M.Y."/>
            <person name="Jogler C."/>
        </authorList>
    </citation>
    <scope>NUCLEOTIDE SEQUENCE [LARGE SCALE GENOMIC DNA]</scope>
    <source>
        <strain evidence="20 21">Pla100</strain>
    </source>
</reference>
<keyword evidence="4 13" id="KW-0349">Heme</keyword>
<feature type="transmembrane region" description="Helical" evidence="16">
    <location>
        <begin position="87"/>
        <end position="105"/>
    </location>
</feature>
<dbReference type="Proteomes" id="UP000316213">
    <property type="component" value="Unassembled WGS sequence"/>
</dbReference>
<evidence type="ECO:0000256" key="3">
    <source>
        <dbReference type="ARBA" id="ARBA00022448"/>
    </source>
</evidence>
<dbReference type="Gene3D" id="1.10.287.90">
    <property type="match status" value="1"/>
</dbReference>
<evidence type="ECO:0000259" key="17">
    <source>
        <dbReference type="PROSITE" id="PS50857"/>
    </source>
</evidence>
<keyword evidence="7 13" id="KW-0479">Metal-binding</keyword>
<dbReference type="GO" id="GO:0004129">
    <property type="term" value="F:cytochrome-c oxidase activity"/>
    <property type="evidence" value="ECO:0007669"/>
    <property type="project" value="UniProtKB-EC"/>
</dbReference>
<keyword evidence="9 14" id="KW-0249">Electron transport</keyword>
<dbReference type="SUPFAM" id="SSF46626">
    <property type="entry name" value="Cytochrome c"/>
    <property type="match status" value="1"/>
</dbReference>
<comment type="cofactor">
    <cofactor evidence="15">
        <name>Cu cation</name>
        <dbReference type="ChEBI" id="CHEBI:23378"/>
    </cofactor>
    <text evidence="15">Binds a copper A center.</text>
</comment>
<evidence type="ECO:0000256" key="4">
    <source>
        <dbReference type="ARBA" id="ARBA00022617"/>
    </source>
</evidence>
<evidence type="ECO:0000256" key="16">
    <source>
        <dbReference type="SAM" id="Phobius"/>
    </source>
</evidence>
<dbReference type="InterPro" id="IPR036257">
    <property type="entry name" value="Cyt_c_oxidase_su2_TM_sf"/>
</dbReference>
<evidence type="ECO:0000256" key="9">
    <source>
        <dbReference type="ARBA" id="ARBA00022982"/>
    </source>
</evidence>
<dbReference type="GO" id="GO:0016491">
    <property type="term" value="F:oxidoreductase activity"/>
    <property type="evidence" value="ECO:0007669"/>
    <property type="project" value="UniProtKB-KW"/>
</dbReference>
<evidence type="ECO:0000256" key="12">
    <source>
        <dbReference type="ARBA" id="ARBA00023136"/>
    </source>
</evidence>
<dbReference type="PROSITE" id="PS50999">
    <property type="entry name" value="COX2_TM"/>
    <property type="match status" value="1"/>
</dbReference>
<dbReference type="PANTHER" id="PTHR22888:SF9">
    <property type="entry name" value="CYTOCHROME C OXIDASE SUBUNIT 2"/>
    <property type="match status" value="1"/>
</dbReference>
<evidence type="ECO:0000256" key="15">
    <source>
        <dbReference type="RuleBase" id="RU004024"/>
    </source>
</evidence>
<accession>A0A5C6A7G6</accession>
<dbReference type="Pfam" id="PF00034">
    <property type="entry name" value="Cytochrom_C"/>
    <property type="match status" value="1"/>
</dbReference>
<dbReference type="Gene3D" id="2.60.40.420">
    <property type="entry name" value="Cupredoxins - blue copper proteins"/>
    <property type="match status" value="1"/>
</dbReference>
<feature type="domain" description="Cytochrome oxidase subunit II transmembrane region profile" evidence="18">
    <location>
        <begin position="22"/>
        <end position="118"/>
    </location>
</feature>
<dbReference type="InterPro" id="IPR011759">
    <property type="entry name" value="Cyt_c_oxidase_su2_TM_dom"/>
</dbReference>
<dbReference type="Gene3D" id="1.10.760.10">
    <property type="entry name" value="Cytochrome c-like domain"/>
    <property type="match status" value="1"/>
</dbReference>
<dbReference type="SUPFAM" id="SSF49503">
    <property type="entry name" value="Cupredoxins"/>
    <property type="match status" value="1"/>
</dbReference>
<protein>
    <recommendedName>
        <fullName evidence="15">Cytochrome c oxidase subunit 2</fullName>
        <ecNumber evidence="15">7.1.1.9</ecNumber>
    </recommendedName>
</protein>
<dbReference type="InterPro" id="IPR009056">
    <property type="entry name" value="Cyt_c-like_dom"/>
</dbReference>
<dbReference type="PROSITE" id="PS50857">
    <property type="entry name" value="COX2_CUA"/>
    <property type="match status" value="1"/>
</dbReference>
<evidence type="ECO:0000313" key="21">
    <source>
        <dbReference type="Proteomes" id="UP000316213"/>
    </source>
</evidence>